<dbReference type="EMBL" id="FUWY01000002">
    <property type="protein sequence ID" value="SJZ59192.1"/>
    <property type="molecule type" value="Genomic_DNA"/>
</dbReference>
<reference evidence="3" key="1">
    <citation type="submission" date="2017-02" db="EMBL/GenBank/DDBJ databases">
        <authorList>
            <person name="Varghese N."/>
            <person name="Submissions S."/>
        </authorList>
    </citation>
    <scope>NUCLEOTIDE SEQUENCE [LARGE SCALE GENOMIC DNA]</scope>
    <source>
        <strain evidence="3">ATCC 25662</strain>
    </source>
</reference>
<keyword evidence="1" id="KW-0446">Lipid-binding</keyword>
<accession>A0A1T4LWY4</accession>
<gene>
    <name evidence="2" type="ORF">SAMN02745191_1081</name>
</gene>
<evidence type="ECO:0000313" key="2">
    <source>
        <dbReference type="EMBL" id="SJZ59192.1"/>
    </source>
</evidence>
<dbReference type="PROSITE" id="PS51482">
    <property type="entry name" value="DEGV"/>
    <property type="match status" value="1"/>
</dbReference>
<dbReference type="SUPFAM" id="SSF82549">
    <property type="entry name" value="DAK1/DegV-like"/>
    <property type="match status" value="1"/>
</dbReference>
<dbReference type="InterPro" id="IPR003797">
    <property type="entry name" value="DegV"/>
</dbReference>
<dbReference type="PANTHER" id="PTHR33434">
    <property type="entry name" value="DEGV DOMAIN-CONTAINING PROTEIN DR_1986-RELATED"/>
    <property type="match status" value="1"/>
</dbReference>
<name>A0A1T4LWY4_9FIRM</name>
<dbReference type="InterPro" id="IPR050270">
    <property type="entry name" value="DegV_domain_contain"/>
</dbReference>
<sequence>MSKFGIVVDSSCDLKSNDINVEGIDFTVVPLKIIVGSNEYVDDDQIDVKQMLKDMNEYSDAAKTACPSPGDFLEGFKKSENVFCFTLTSALSGTNNSANIAKTTLDEEDKSIKVHVCDSKSTAGHLIVLIKKTIELIQEGKTFEAISEEIEEFNKSLHLVFTLGSYSNLIKTGRMSNFVGAIASTLNIRAVCENTPEGEIQITKKTRGQKAAYNALVDLMMKKKSLDNLSIYISHCDNLEAAEYIKNKILETAGTAKIEIRDCKGLTSFYAMAGGVLIGF</sequence>
<evidence type="ECO:0000313" key="3">
    <source>
        <dbReference type="Proteomes" id="UP000243297"/>
    </source>
</evidence>
<dbReference type="Gene3D" id="2.20.28.50">
    <property type="entry name" value="degv family protein"/>
    <property type="match status" value="1"/>
</dbReference>
<dbReference type="NCBIfam" id="TIGR00762">
    <property type="entry name" value="DegV"/>
    <property type="match status" value="1"/>
</dbReference>
<evidence type="ECO:0000256" key="1">
    <source>
        <dbReference type="ARBA" id="ARBA00023121"/>
    </source>
</evidence>
<organism evidence="2 3">
    <name type="scientific">Anaerorhabdus furcosa</name>
    <dbReference type="NCBI Taxonomy" id="118967"/>
    <lineage>
        <taxon>Bacteria</taxon>
        <taxon>Bacillati</taxon>
        <taxon>Bacillota</taxon>
        <taxon>Erysipelotrichia</taxon>
        <taxon>Erysipelotrichales</taxon>
        <taxon>Erysipelotrichaceae</taxon>
        <taxon>Anaerorhabdus</taxon>
    </lineage>
</organism>
<dbReference type="InterPro" id="IPR043168">
    <property type="entry name" value="DegV_C"/>
</dbReference>
<keyword evidence="3" id="KW-1185">Reference proteome</keyword>
<dbReference type="Gene3D" id="3.30.1180.10">
    <property type="match status" value="1"/>
</dbReference>
<dbReference type="PANTHER" id="PTHR33434:SF2">
    <property type="entry name" value="FATTY ACID-BINDING PROTEIN TM_1468"/>
    <property type="match status" value="1"/>
</dbReference>
<protein>
    <submittedName>
        <fullName evidence="2">EDD domain protein, DegV family</fullName>
    </submittedName>
</protein>
<dbReference type="Pfam" id="PF02645">
    <property type="entry name" value="DegV"/>
    <property type="match status" value="1"/>
</dbReference>
<dbReference type="STRING" id="118967.SAMN02745191_1081"/>
<dbReference type="AlphaFoldDB" id="A0A1T4LWY4"/>
<dbReference type="RefSeq" id="WP_078711503.1">
    <property type="nucleotide sequence ID" value="NZ_FUWY01000002.1"/>
</dbReference>
<dbReference type="Gene3D" id="3.40.50.10440">
    <property type="entry name" value="Dihydroxyacetone kinase, domain 1"/>
    <property type="match status" value="1"/>
</dbReference>
<proteinExistence type="predicted"/>
<dbReference type="Proteomes" id="UP000243297">
    <property type="component" value="Unassembled WGS sequence"/>
</dbReference>
<dbReference type="OrthoDB" id="9780660at2"/>
<dbReference type="GO" id="GO:0008289">
    <property type="term" value="F:lipid binding"/>
    <property type="evidence" value="ECO:0007669"/>
    <property type="project" value="UniProtKB-KW"/>
</dbReference>